<evidence type="ECO:0000313" key="1">
    <source>
        <dbReference type="EMBL" id="VVO08785.1"/>
    </source>
</evidence>
<organism evidence="1 2">
    <name type="scientific">Pseudomonas fluorescens</name>
    <dbReference type="NCBI Taxonomy" id="294"/>
    <lineage>
        <taxon>Bacteria</taxon>
        <taxon>Pseudomonadati</taxon>
        <taxon>Pseudomonadota</taxon>
        <taxon>Gammaproteobacteria</taxon>
        <taxon>Pseudomonadales</taxon>
        <taxon>Pseudomonadaceae</taxon>
        <taxon>Pseudomonas</taxon>
    </lineage>
</organism>
<protein>
    <submittedName>
        <fullName evidence="1">Uncharacterized protein</fullName>
    </submittedName>
</protein>
<evidence type="ECO:0000313" key="2">
    <source>
        <dbReference type="Proteomes" id="UP000379480"/>
    </source>
</evidence>
<gene>
    <name evidence="1" type="ORF">PS723_03243</name>
</gene>
<dbReference type="EMBL" id="CABVHY010000015">
    <property type="protein sequence ID" value="VVO08785.1"/>
    <property type="molecule type" value="Genomic_DNA"/>
</dbReference>
<proteinExistence type="predicted"/>
<reference evidence="1 2" key="1">
    <citation type="submission" date="2019-09" db="EMBL/GenBank/DDBJ databases">
        <authorList>
            <person name="Chandra G."/>
            <person name="Truman W A."/>
        </authorList>
    </citation>
    <scope>NUCLEOTIDE SEQUENCE [LARGE SCALE GENOMIC DNA]</scope>
    <source>
        <strain evidence="1">PS723</strain>
    </source>
</reference>
<accession>A0A5E7DAF3</accession>
<name>A0A5E7DAF3_PSEFL</name>
<sequence length="47" mass="5482">MGLGQRNLKNLSEISVFLREFDRSEIQDMPLYGVQDTTHKECARLNQ</sequence>
<dbReference type="Proteomes" id="UP000379480">
    <property type="component" value="Unassembled WGS sequence"/>
</dbReference>
<dbReference type="AlphaFoldDB" id="A0A5E7DAF3"/>